<gene>
    <name evidence="2" type="ORF">IPN91_15675</name>
</gene>
<dbReference type="Pfam" id="PF05157">
    <property type="entry name" value="MshEN"/>
    <property type="match status" value="1"/>
</dbReference>
<dbReference type="PANTHER" id="PTHR30258">
    <property type="entry name" value="TYPE II SECRETION SYSTEM PROTEIN GSPE-RELATED"/>
    <property type="match status" value="1"/>
</dbReference>
<dbReference type="InterPro" id="IPR007831">
    <property type="entry name" value="T2SS_GspE_N"/>
</dbReference>
<evidence type="ECO:0000313" key="3">
    <source>
        <dbReference type="Proteomes" id="UP000709959"/>
    </source>
</evidence>
<dbReference type="Gene3D" id="3.30.300.160">
    <property type="entry name" value="Type II secretion system, protein E, N-terminal domain"/>
    <property type="match status" value="1"/>
</dbReference>
<dbReference type="Proteomes" id="UP000709959">
    <property type="component" value="Unassembled WGS sequence"/>
</dbReference>
<dbReference type="EMBL" id="JADKCH010000033">
    <property type="protein sequence ID" value="MBK8574018.1"/>
    <property type="molecule type" value="Genomic_DNA"/>
</dbReference>
<organism evidence="2 3">
    <name type="scientific">Candidatus Geothrix odensensis</name>
    <dbReference type="NCBI Taxonomy" id="2954440"/>
    <lineage>
        <taxon>Bacteria</taxon>
        <taxon>Pseudomonadati</taxon>
        <taxon>Acidobacteriota</taxon>
        <taxon>Holophagae</taxon>
        <taxon>Holophagales</taxon>
        <taxon>Holophagaceae</taxon>
        <taxon>Geothrix</taxon>
    </lineage>
</organism>
<dbReference type="PANTHER" id="PTHR30258:SF29">
    <property type="entry name" value="MSHA PILUS ASSEMBLY ATPASE MSHE"/>
    <property type="match status" value="1"/>
</dbReference>
<sequence length="296" mass="31957">MQQPIKRLGELLVEGGLITPAQLQSAITHQKIARGRLGSNLVALGYISEEVLMDFLSHQTGVPQMDVRNIEVPPQVLKLVPHRLADQFTVLPIATQEPKSLVLAMSDPSDLNAIDSARFASGLHIQPVVASHSALRKAISDLYRRLEAPGVALTVELGKDQSQDDALPVTFSLSPLAVPTPPPPAPPPTPSSFPKDPFFDNPAAPTQPVNIDPFGLFDPAVPARPAPPVPAANPDLIHSRTTGQSVRRLETYQTRSLVLGLIRLFQRRGVIGDDELQRLLANLVEAGEIKDDDKVG</sequence>
<dbReference type="InterPro" id="IPR037257">
    <property type="entry name" value="T2SS_E_N_sf"/>
</dbReference>
<proteinExistence type="predicted"/>
<dbReference type="GO" id="GO:0005886">
    <property type="term" value="C:plasma membrane"/>
    <property type="evidence" value="ECO:0007669"/>
    <property type="project" value="TreeGrafter"/>
</dbReference>
<reference evidence="2 3" key="1">
    <citation type="submission" date="2020-10" db="EMBL/GenBank/DDBJ databases">
        <title>Connecting structure to function with the recovery of over 1000 high-quality activated sludge metagenome-assembled genomes encoding full-length rRNA genes using long-read sequencing.</title>
        <authorList>
            <person name="Singleton C.M."/>
            <person name="Petriglieri F."/>
            <person name="Kristensen J.M."/>
            <person name="Kirkegaard R.H."/>
            <person name="Michaelsen T.Y."/>
            <person name="Andersen M.H."/>
            <person name="Karst S.M."/>
            <person name="Dueholm M.S."/>
            <person name="Nielsen P.H."/>
            <person name="Albertsen M."/>
        </authorList>
    </citation>
    <scope>NUCLEOTIDE SEQUENCE [LARGE SCALE GENOMIC DNA]</scope>
    <source>
        <strain evidence="2">OdNE_18-Q3-R46-58_MAXAC.008</strain>
    </source>
</reference>
<dbReference type="AlphaFoldDB" id="A0A936F4Q7"/>
<comment type="caution">
    <text evidence="2">The sequence shown here is derived from an EMBL/GenBank/DDBJ whole genome shotgun (WGS) entry which is preliminary data.</text>
</comment>
<dbReference type="GO" id="GO:0016887">
    <property type="term" value="F:ATP hydrolysis activity"/>
    <property type="evidence" value="ECO:0007669"/>
    <property type="project" value="TreeGrafter"/>
</dbReference>
<evidence type="ECO:0000313" key="2">
    <source>
        <dbReference type="EMBL" id="MBK8574018.1"/>
    </source>
</evidence>
<name>A0A936F4Q7_9BACT</name>
<dbReference type="SUPFAM" id="SSF160246">
    <property type="entry name" value="EspE N-terminal domain-like"/>
    <property type="match status" value="1"/>
</dbReference>
<feature type="domain" description="Type II secretion system protein GspE N-terminal" evidence="1">
    <location>
        <begin position="61"/>
        <end position="147"/>
    </location>
</feature>
<protein>
    <recommendedName>
        <fullName evidence="1">Type II secretion system protein GspE N-terminal domain-containing protein</fullName>
    </recommendedName>
</protein>
<evidence type="ECO:0000259" key="1">
    <source>
        <dbReference type="Pfam" id="PF05157"/>
    </source>
</evidence>
<accession>A0A936F4Q7</accession>